<evidence type="ECO:0000256" key="6">
    <source>
        <dbReference type="ARBA" id="ARBA00023136"/>
    </source>
</evidence>
<dbReference type="InterPro" id="IPR000515">
    <property type="entry name" value="MetI-like"/>
</dbReference>
<dbReference type="eggNOG" id="COG4176">
    <property type="taxonomic scope" value="Bacteria"/>
</dbReference>
<evidence type="ECO:0000256" key="1">
    <source>
        <dbReference type="ARBA" id="ARBA00004141"/>
    </source>
</evidence>
<keyword evidence="5 7" id="KW-1133">Transmembrane helix</keyword>
<dbReference type="PATRIC" id="fig|883081.3.peg.522"/>
<feature type="transmembrane region" description="Helical" evidence="7">
    <location>
        <begin position="99"/>
        <end position="124"/>
    </location>
</feature>
<evidence type="ECO:0000259" key="8">
    <source>
        <dbReference type="PROSITE" id="PS50928"/>
    </source>
</evidence>
<feature type="domain" description="ABC transmembrane type-1" evidence="8">
    <location>
        <begin position="98"/>
        <end position="277"/>
    </location>
</feature>
<keyword evidence="6 7" id="KW-0472">Membrane</keyword>
<protein>
    <recommendedName>
        <fullName evidence="8">ABC transmembrane type-1 domain-containing protein</fullName>
    </recommendedName>
</protein>
<feature type="transmembrane region" description="Helical" evidence="7">
    <location>
        <begin position="259"/>
        <end position="277"/>
    </location>
</feature>
<comment type="similarity">
    <text evidence="7">Belongs to the binding-protein-dependent transport system permease family.</text>
</comment>
<dbReference type="GO" id="GO:0043190">
    <property type="term" value="C:ATP-binding cassette (ABC) transporter complex"/>
    <property type="evidence" value="ECO:0007669"/>
    <property type="project" value="TreeGrafter"/>
</dbReference>
<dbReference type="STRING" id="883081.HMPREF9698_00524"/>
<dbReference type="Proteomes" id="UP000009875">
    <property type="component" value="Unassembled WGS sequence"/>
</dbReference>
<dbReference type="PANTHER" id="PTHR47737">
    <property type="entry name" value="GLYCINE BETAINE/PROLINE BETAINE TRANSPORT SYSTEM PERMEASE PROTEIN PROW"/>
    <property type="match status" value="1"/>
</dbReference>
<dbReference type="GO" id="GO:0005275">
    <property type="term" value="F:amine transmembrane transporter activity"/>
    <property type="evidence" value="ECO:0007669"/>
    <property type="project" value="TreeGrafter"/>
</dbReference>
<dbReference type="GO" id="GO:0015226">
    <property type="term" value="F:carnitine transmembrane transporter activity"/>
    <property type="evidence" value="ECO:0007669"/>
    <property type="project" value="TreeGrafter"/>
</dbReference>
<dbReference type="PROSITE" id="PS50928">
    <property type="entry name" value="ABC_TM1"/>
    <property type="match status" value="1"/>
</dbReference>
<dbReference type="AlphaFoldDB" id="K9EBA7"/>
<evidence type="ECO:0000256" key="4">
    <source>
        <dbReference type="ARBA" id="ARBA00022692"/>
    </source>
</evidence>
<evidence type="ECO:0000256" key="3">
    <source>
        <dbReference type="ARBA" id="ARBA00022475"/>
    </source>
</evidence>
<dbReference type="SUPFAM" id="SSF161098">
    <property type="entry name" value="MetI-like"/>
    <property type="match status" value="1"/>
</dbReference>
<proteinExistence type="inferred from homology"/>
<accession>K9EBA7</accession>
<dbReference type="GO" id="GO:0015871">
    <property type="term" value="P:choline transport"/>
    <property type="evidence" value="ECO:0007669"/>
    <property type="project" value="TreeGrafter"/>
</dbReference>
<dbReference type="CDD" id="cd06261">
    <property type="entry name" value="TM_PBP2"/>
    <property type="match status" value="1"/>
</dbReference>
<dbReference type="EMBL" id="AGXA01000011">
    <property type="protein sequence ID" value="EKU93928.1"/>
    <property type="molecule type" value="Genomic_DNA"/>
</dbReference>
<organism evidence="9 10">
    <name type="scientific">Alloiococcus otitis ATCC 51267</name>
    <dbReference type="NCBI Taxonomy" id="883081"/>
    <lineage>
        <taxon>Bacteria</taxon>
        <taxon>Bacillati</taxon>
        <taxon>Bacillota</taxon>
        <taxon>Bacilli</taxon>
        <taxon>Lactobacillales</taxon>
        <taxon>Carnobacteriaceae</taxon>
        <taxon>Alloiococcus</taxon>
    </lineage>
</organism>
<keyword evidence="10" id="KW-1185">Reference proteome</keyword>
<comment type="subcellular location">
    <subcellularLocation>
        <location evidence="7">Cell membrane</location>
        <topology evidence="7">Multi-pass membrane protein</topology>
    </subcellularLocation>
    <subcellularLocation>
        <location evidence="1">Membrane</location>
        <topology evidence="1">Multi-pass membrane protein</topology>
    </subcellularLocation>
</comment>
<dbReference type="HOGENOM" id="CLU_028473_1_0_9"/>
<evidence type="ECO:0000256" key="2">
    <source>
        <dbReference type="ARBA" id="ARBA00022448"/>
    </source>
</evidence>
<reference evidence="9 10" key="1">
    <citation type="submission" date="2012-09" db="EMBL/GenBank/DDBJ databases">
        <title>The Genome Sequence of Alloiococcus otitis ATCC 51267.</title>
        <authorList>
            <consortium name="The Broad Institute Genome Sequencing Platform"/>
            <person name="Earl A."/>
            <person name="Ward D."/>
            <person name="Feldgarden M."/>
            <person name="Gevers D."/>
            <person name="Huys G."/>
            <person name="Walker B."/>
            <person name="Young S.K."/>
            <person name="Zeng Q."/>
            <person name="Gargeya S."/>
            <person name="Fitzgerald M."/>
            <person name="Haas B."/>
            <person name="Abouelleil A."/>
            <person name="Alvarado L."/>
            <person name="Arachchi H.M."/>
            <person name="Berlin A.M."/>
            <person name="Chapman S.B."/>
            <person name="Goldberg J."/>
            <person name="Griggs A."/>
            <person name="Gujja S."/>
            <person name="Hansen M."/>
            <person name="Howarth C."/>
            <person name="Imamovic A."/>
            <person name="Larimer J."/>
            <person name="McCowen C."/>
            <person name="Montmayeur A."/>
            <person name="Murphy C."/>
            <person name="Neiman D."/>
            <person name="Pearson M."/>
            <person name="Priest M."/>
            <person name="Roberts A."/>
            <person name="Saif S."/>
            <person name="Shea T."/>
            <person name="Sisk P."/>
            <person name="Sykes S."/>
            <person name="Wortman J."/>
            <person name="Nusbaum C."/>
            <person name="Birren B."/>
        </authorList>
    </citation>
    <scope>NUCLEOTIDE SEQUENCE [LARGE SCALE GENOMIC DNA]</scope>
    <source>
        <strain evidence="9 10">ATCC 51267</strain>
    </source>
</reference>
<dbReference type="FunFam" id="1.10.3720.10:FF:000001">
    <property type="entry name" value="Glycine betaine ABC transporter, permease"/>
    <property type="match status" value="1"/>
</dbReference>
<evidence type="ECO:0000313" key="9">
    <source>
        <dbReference type="EMBL" id="EKU93928.1"/>
    </source>
</evidence>
<evidence type="ECO:0000256" key="5">
    <source>
        <dbReference type="ARBA" id="ARBA00022989"/>
    </source>
</evidence>
<sequence>MDNTLFIDLIPEIPFTQWFADIISWLTDNLSAFFNLISDGAEWLMDAMTAILLIIPPEIFIILIGVLAYFAAKKTFSLPTFSVVALFYIYNQGLWEELMFTTTLVILSSLISIVIGIPVGIWMSKSQTVNNVVQPILDFMQTMPAFVYLIPAVAFFGIGMVPGVFSSVIYAAPPVIRFTNLGIREVDDEMIEAAESFGSTSRQRLFKVELPLAKSTIMAGINQTVMLALSMVVIASMIGAPGLGDQVVRALQQARSGPGFVAGFALVGLAIVMDRILQGFGQDQD</sequence>
<name>K9EBA7_9LACT</name>
<keyword evidence="4 7" id="KW-0812">Transmembrane</keyword>
<dbReference type="GO" id="GO:0031460">
    <property type="term" value="P:glycine betaine transport"/>
    <property type="evidence" value="ECO:0007669"/>
    <property type="project" value="TreeGrafter"/>
</dbReference>
<feature type="transmembrane region" description="Helical" evidence="7">
    <location>
        <begin position="47"/>
        <end position="69"/>
    </location>
</feature>
<dbReference type="PANTHER" id="PTHR47737:SF1">
    <property type="entry name" value="GLYCINE BETAINE_PROLINE BETAINE TRANSPORT SYSTEM PERMEASE PROTEIN PROW"/>
    <property type="match status" value="1"/>
</dbReference>
<evidence type="ECO:0000313" key="10">
    <source>
        <dbReference type="Proteomes" id="UP000009875"/>
    </source>
</evidence>
<keyword evidence="3" id="KW-1003">Cell membrane</keyword>
<dbReference type="Pfam" id="PF00528">
    <property type="entry name" value="BPD_transp_1"/>
    <property type="match status" value="1"/>
</dbReference>
<feature type="transmembrane region" description="Helical" evidence="7">
    <location>
        <begin position="145"/>
        <end position="172"/>
    </location>
</feature>
<gene>
    <name evidence="9" type="ORF">HMPREF9698_00524</name>
</gene>
<keyword evidence="2 7" id="KW-0813">Transport</keyword>
<dbReference type="Gene3D" id="1.10.3720.10">
    <property type="entry name" value="MetI-like"/>
    <property type="match status" value="1"/>
</dbReference>
<dbReference type="InterPro" id="IPR035906">
    <property type="entry name" value="MetI-like_sf"/>
</dbReference>
<feature type="transmembrane region" description="Helical" evidence="7">
    <location>
        <begin position="217"/>
        <end position="238"/>
    </location>
</feature>
<evidence type="ECO:0000256" key="7">
    <source>
        <dbReference type="RuleBase" id="RU363032"/>
    </source>
</evidence>
<comment type="caution">
    <text evidence="9">The sequence shown here is derived from an EMBL/GenBank/DDBJ whole genome shotgun (WGS) entry which is preliminary data.</text>
</comment>
<dbReference type="OrthoDB" id="9787902at2"/>